<dbReference type="EMBL" id="CALYLK010000003">
    <property type="protein sequence ID" value="CAH8202159.1"/>
    <property type="molecule type" value="Genomic_DNA"/>
</dbReference>
<gene>
    <name evidence="2" type="ORF">VAE063_1020007</name>
</gene>
<dbReference type="SUPFAM" id="SSF52317">
    <property type="entry name" value="Class I glutamine amidotransferase-like"/>
    <property type="match status" value="1"/>
</dbReference>
<dbReference type="Proteomes" id="UP001152658">
    <property type="component" value="Unassembled WGS sequence"/>
</dbReference>
<evidence type="ECO:0000313" key="2">
    <source>
        <dbReference type="EMBL" id="CAH8202159.1"/>
    </source>
</evidence>
<comment type="caution">
    <text evidence="2">The sequence shown here is derived from an EMBL/GenBank/DDBJ whole genome shotgun (WGS) entry which is preliminary data.</text>
</comment>
<feature type="domain" description="DJ-1/PfpI" evidence="1">
    <location>
        <begin position="38"/>
        <end position="204"/>
    </location>
</feature>
<sequence>MAFLLCVASCVLGGMQELRYGVAHTLTGRYVHGGAMNIGIYIYDQAEVLDFSGPFEVFSTAKRLGAESLNIFLVSESSKSVVARGGFKVLPDYSLQDHPPIDLLVVVGGVHTDEMCKPNIMTWLASVVPLASEVASVCTGVFLLAQAGLIKNLTVTTHWEDIPDLATQFPDLNVVNNQRWVTSGKLTTSGGISAGIDMSLHIVSKHYGQQFAETVARQMEYNWQECT</sequence>
<dbReference type="PANTHER" id="PTHR43130:SF14">
    <property type="entry name" value="DJ-1_PFPI DOMAIN-CONTAINING PROTEIN"/>
    <property type="match status" value="1"/>
</dbReference>
<proteinExistence type="predicted"/>
<dbReference type="CDD" id="cd03139">
    <property type="entry name" value="GATase1_PfpI_2"/>
    <property type="match status" value="1"/>
</dbReference>
<dbReference type="InterPro" id="IPR029062">
    <property type="entry name" value="Class_I_gatase-like"/>
</dbReference>
<reference evidence="2" key="1">
    <citation type="submission" date="2022-06" db="EMBL/GenBank/DDBJ databases">
        <authorList>
            <person name="Goudenege D."/>
            <person name="Le Roux F."/>
        </authorList>
    </citation>
    <scope>NUCLEOTIDE SEQUENCE</scope>
    <source>
        <strain evidence="2">12-063</strain>
    </source>
</reference>
<organism evidence="2 3">
    <name type="scientific">Vibrio aestuarianus</name>
    <dbReference type="NCBI Taxonomy" id="28171"/>
    <lineage>
        <taxon>Bacteria</taxon>
        <taxon>Pseudomonadati</taxon>
        <taxon>Pseudomonadota</taxon>
        <taxon>Gammaproteobacteria</taxon>
        <taxon>Vibrionales</taxon>
        <taxon>Vibrionaceae</taxon>
        <taxon>Vibrio</taxon>
    </lineage>
</organism>
<name>A0ABM9FK14_9VIBR</name>
<dbReference type="InterPro" id="IPR052158">
    <property type="entry name" value="INH-QAR"/>
</dbReference>
<keyword evidence="3" id="KW-1185">Reference proteome</keyword>
<dbReference type="PANTHER" id="PTHR43130">
    <property type="entry name" value="ARAC-FAMILY TRANSCRIPTIONAL REGULATOR"/>
    <property type="match status" value="1"/>
</dbReference>
<dbReference type="InterPro" id="IPR002818">
    <property type="entry name" value="DJ-1/PfpI"/>
</dbReference>
<protein>
    <submittedName>
        <fullName evidence="2">Glutamine amidotransferase</fullName>
    </submittedName>
</protein>
<accession>A0ABM9FK14</accession>
<evidence type="ECO:0000259" key="1">
    <source>
        <dbReference type="Pfam" id="PF01965"/>
    </source>
</evidence>
<dbReference type="Pfam" id="PF01965">
    <property type="entry name" value="DJ-1_PfpI"/>
    <property type="match status" value="1"/>
</dbReference>
<evidence type="ECO:0000313" key="3">
    <source>
        <dbReference type="Proteomes" id="UP001152658"/>
    </source>
</evidence>
<dbReference type="Gene3D" id="3.40.50.880">
    <property type="match status" value="1"/>
</dbReference>
<keyword evidence="2" id="KW-0315">Glutamine amidotransferase</keyword>